<evidence type="ECO:0000313" key="1">
    <source>
        <dbReference type="EMBL" id="MBB4034573.1"/>
    </source>
</evidence>
<gene>
    <name evidence="1" type="ORF">GGR21_000460</name>
</gene>
<protein>
    <submittedName>
        <fullName evidence="1">Uncharacterized protein</fullName>
    </submittedName>
</protein>
<sequence length="52" mass="6049">MPYYQGLFCFIYLTRSGLLNKLKTIFSLKILKTKSDNFCSILELKLIDSLTL</sequence>
<proteinExistence type="predicted"/>
<name>A0A840CS50_9BACT</name>
<keyword evidence="2" id="KW-1185">Reference proteome</keyword>
<organism evidence="1 2">
    <name type="scientific">Dysgonomonas hofstadii</name>
    <dbReference type="NCBI Taxonomy" id="637886"/>
    <lineage>
        <taxon>Bacteria</taxon>
        <taxon>Pseudomonadati</taxon>
        <taxon>Bacteroidota</taxon>
        <taxon>Bacteroidia</taxon>
        <taxon>Bacteroidales</taxon>
        <taxon>Dysgonomonadaceae</taxon>
        <taxon>Dysgonomonas</taxon>
    </lineage>
</organism>
<reference evidence="1 2" key="1">
    <citation type="submission" date="2020-08" db="EMBL/GenBank/DDBJ databases">
        <title>Genomic Encyclopedia of Type Strains, Phase IV (KMG-IV): sequencing the most valuable type-strain genomes for metagenomic binning, comparative biology and taxonomic classification.</title>
        <authorList>
            <person name="Goeker M."/>
        </authorList>
    </citation>
    <scope>NUCLEOTIDE SEQUENCE [LARGE SCALE GENOMIC DNA]</scope>
    <source>
        <strain evidence="1 2">DSM 104969</strain>
    </source>
</reference>
<accession>A0A840CS50</accession>
<dbReference type="EMBL" id="JACIEP010000002">
    <property type="protein sequence ID" value="MBB4034573.1"/>
    <property type="molecule type" value="Genomic_DNA"/>
</dbReference>
<dbReference type="AlphaFoldDB" id="A0A840CS50"/>
<dbReference type="Proteomes" id="UP000555103">
    <property type="component" value="Unassembled WGS sequence"/>
</dbReference>
<evidence type="ECO:0000313" key="2">
    <source>
        <dbReference type="Proteomes" id="UP000555103"/>
    </source>
</evidence>
<comment type="caution">
    <text evidence="1">The sequence shown here is derived from an EMBL/GenBank/DDBJ whole genome shotgun (WGS) entry which is preliminary data.</text>
</comment>